<keyword evidence="10" id="KW-0234">DNA repair</keyword>
<reference evidence="12" key="1">
    <citation type="submission" date="2020-06" db="EMBL/GenBank/DDBJ databases">
        <authorList>
            <consortium name="Plant Systems Biology data submission"/>
        </authorList>
    </citation>
    <scope>NUCLEOTIDE SEQUENCE</scope>
    <source>
        <strain evidence="12">D6</strain>
    </source>
</reference>
<name>A0A9N8HUP6_9STRA</name>
<dbReference type="Gene3D" id="3.40.50.300">
    <property type="entry name" value="P-loop containing nucleotide triphosphate hydrolases"/>
    <property type="match status" value="1"/>
</dbReference>
<keyword evidence="7" id="KW-0067">ATP-binding</keyword>
<sequence>MSLLIRECKLLRCAADEPTVGAYDHGIYDSPLEWTESKDAPDALLEEYHEDIWDQQQCSPGMIKSLYIENFMSHRELRIDFSRHTTVICDPTVEHSAVFTAIQLALGASSSQLEVAKHLQELVRTPTAQPLSVGPGIIARVCITLENRGEAGYQKDVYGDEIHVERSISSRVGCYGWRILDMNGVEKSRSKSDLFAMLQYLHIGVDNPATILKQAKAKRVGNPKDMYRFFASASKLDFIEDTYLQVGKEIEKYKALRTDLMEIMTEKIDYVESLKDDWEHERESLLWKPTATKQESEDEGEPKESNIKGALKDAIEMMDSVKENFSKMKELETSKSIFCKNYWKAKVEQEAMMDHINVISQQIDRLEEDLISRKKQLKKEQNYVVTMASVCYDECLQTMDCMGKVVVDFAKGELTLVSKKKKKRIKMDDRIVDAKEKDEAFKSMSFLMAISQPLGYPVQCTLLHPKNCVDLLERSLACTQKFPNRQFMFVLPENVPQLRDNMHLKVVKL</sequence>
<dbReference type="GO" id="GO:0005634">
    <property type="term" value="C:nucleus"/>
    <property type="evidence" value="ECO:0007669"/>
    <property type="project" value="UniProtKB-SubCell"/>
</dbReference>
<evidence type="ECO:0000313" key="13">
    <source>
        <dbReference type="Proteomes" id="UP001153069"/>
    </source>
</evidence>
<keyword evidence="9" id="KW-0233">DNA recombination</keyword>
<dbReference type="Proteomes" id="UP001153069">
    <property type="component" value="Unassembled WGS sequence"/>
</dbReference>
<dbReference type="GO" id="GO:0003697">
    <property type="term" value="F:single-stranded DNA binding"/>
    <property type="evidence" value="ECO:0007669"/>
    <property type="project" value="TreeGrafter"/>
</dbReference>
<evidence type="ECO:0000256" key="1">
    <source>
        <dbReference type="ARBA" id="ARBA00004123"/>
    </source>
</evidence>
<dbReference type="PANTHER" id="PTHR19306">
    <property type="entry name" value="STRUCTURAL MAINTENANCE OF CHROMOSOMES 5,6 SMC5, SMC6"/>
    <property type="match status" value="1"/>
</dbReference>
<dbReference type="OrthoDB" id="10072614at2759"/>
<organism evidence="12 13">
    <name type="scientific">Seminavis robusta</name>
    <dbReference type="NCBI Taxonomy" id="568900"/>
    <lineage>
        <taxon>Eukaryota</taxon>
        <taxon>Sar</taxon>
        <taxon>Stramenopiles</taxon>
        <taxon>Ochrophyta</taxon>
        <taxon>Bacillariophyta</taxon>
        <taxon>Bacillariophyceae</taxon>
        <taxon>Bacillariophycidae</taxon>
        <taxon>Naviculales</taxon>
        <taxon>Naviculaceae</taxon>
        <taxon>Seminavis</taxon>
    </lineage>
</organism>
<accession>A0A9N8HUP6</accession>
<proteinExistence type="inferred from homology"/>
<dbReference type="GO" id="GO:0003684">
    <property type="term" value="F:damaged DNA binding"/>
    <property type="evidence" value="ECO:0007669"/>
    <property type="project" value="TreeGrafter"/>
</dbReference>
<gene>
    <name evidence="12" type="ORF">SEMRO_1788_G297590.1</name>
</gene>
<evidence type="ECO:0000256" key="10">
    <source>
        <dbReference type="ARBA" id="ARBA00023204"/>
    </source>
</evidence>
<keyword evidence="5" id="KW-0547">Nucleotide-binding</keyword>
<comment type="caution">
    <text evidence="12">The sequence shown here is derived from an EMBL/GenBank/DDBJ whole genome shotgun (WGS) entry which is preliminary data.</text>
</comment>
<evidence type="ECO:0000256" key="11">
    <source>
        <dbReference type="ARBA" id="ARBA00023242"/>
    </source>
</evidence>
<dbReference type="InterPro" id="IPR027417">
    <property type="entry name" value="P-loop_NTPase"/>
</dbReference>
<evidence type="ECO:0000256" key="9">
    <source>
        <dbReference type="ARBA" id="ARBA00023172"/>
    </source>
</evidence>
<evidence type="ECO:0000256" key="2">
    <source>
        <dbReference type="ARBA" id="ARBA00004286"/>
    </source>
</evidence>
<dbReference type="PANTHER" id="PTHR19306:SF6">
    <property type="entry name" value="STRUCTURAL MAINTENANCE OF CHROMOSOMES PROTEIN 6"/>
    <property type="match status" value="1"/>
</dbReference>
<keyword evidence="4" id="KW-0158">Chromosome</keyword>
<keyword evidence="8" id="KW-0175">Coiled coil</keyword>
<keyword evidence="11" id="KW-0539">Nucleus</keyword>
<keyword evidence="13" id="KW-1185">Reference proteome</keyword>
<dbReference type="SUPFAM" id="SSF52540">
    <property type="entry name" value="P-loop containing nucleoside triphosphate hydrolases"/>
    <property type="match status" value="1"/>
</dbReference>
<dbReference type="GO" id="GO:0000724">
    <property type="term" value="P:double-strand break repair via homologous recombination"/>
    <property type="evidence" value="ECO:0007669"/>
    <property type="project" value="TreeGrafter"/>
</dbReference>
<evidence type="ECO:0000256" key="4">
    <source>
        <dbReference type="ARBA" id="ARBA00022454"/>
    </source>
</evidence>
<comment type="similarity">
    <text evidence="3">Belongs to the SMC family. SMC6 subfamily.</text>
</comment>
<evidence type="ECO:0000313" key="12">
    <source>
        <dbReference type="EMBL" id="CAB9526167.1"/>
    </source>
</evidence>
<evidence type="ECO:0000256" key="5">
    <source>
        <dbReference type="ARBA" id="ARBA00022741"/>
    </source>
</evidence>
<dbReference type="GO" id="GO:0005524">
    <property type="term" value="F:ATP binding"/>
    <property type="evidence" value="ECO:0007669"/>
    <property type="project" value="UniProtKB-KW"/>
</dbReference>
<evidence type="ECO:0000256" key="8">
    <source>
        <dbReference type="ARBA" id="ARBA00023054"/>
    </source>
</evidence>
<evidence type="ECO:0000256" key="7">
    <source>
        <dbReference type="ARBA" id="ARBA00022840"/>
    </source>
</evidence>
<dbReference type="AlphaFoldDB" id="A0A9N8HUP6"/>
<comment type="subcellular location">
    <subcellularLocation>
        <location evidence="2">Chromosome</location>
    </subcellularLocation>
    <subcellularLocation>
        <location evidence="1">Nucleus</location>
    </subcellularLocation>
</comment>
<dbReference type="EMBL" id="CAICTM010001786">
    <property type="protein sequence ID" value="CAB9526167.1"/>
    <property type="molecule type" value="Genomic_DNA"/>
</dbReference>
<evidence type="ECO:0000256" key="3">
    <source>
        <dbReference type="ARBA" id="ARBA00006793"/>
    </source>
</evidence>
<keyword evidence="6" id="KW-0227">DNA damage</keyword>
<dbReference type="GO" id="GO:0030915">
    <property type="term" value="C:Smc5-Smc6 complex"/>
    <property type="evidence" value="ECO:0007669"/>
    <property type="project" value="TreeGrafter"/>
</dbReference>
<protein>
    <submittedName>
        <fullName evidence="12">Of chromosomes protein 6</fullName>
    </submittedName>
</protein>
<dbReference type="GO" id="GO:0035861">
    <property type="term" value="C:site of double-strand break"/>
    <property type="evidence" value="ECO:0007669"/>
    <property type="project" value="TreeGrafter"/>
</dbReference>
<evidence type="ECO:0000256" key="6">
    <source>
        <dbReference type="ARBA" id="ARBA00022763"/>
    </source>
</evidence>